<dbReference type="STRING" id="3880.A0A072V0Z1"/>
<dbReference type="EMBL" id="CM001220">
    <property type="protein sequence ID" value="KEH31785.1"/>
    <property type="molecule type" value="Genomic_DNA"/>
</dbReference>
<keyword evidence="6" id="KW-1185">Reference proteome</keyword>
<feature type="domain" description="PB1" evidence="2">
    <location>
        <begin position="23"/>
        <end position="111"/>
    </location>
</feature>
<dbReference type="PANTHER" id="PTHR31066">
    <property type="entry name" value="OS05G0427100 PROTEIN-RELATED"/>
    <property type="match status" value="1"/>
</dbReference>
<evidence type="ECO:0000313" key="7">
    <source>
        <dbReference type="Proteomes" id="UP000265566"/>
    </source>
</evidence>
<reference evidence="3 6" key="2">
    <citation type="journal article" date="2014" name="BMC Genomics">
        <title>An improved genome release (version Mt4.0) for the model legume Medicago truncatula.</title>
        <authorList>
            <person name="Tang H."/>
            <person name="Krishnakumar V."/>
            <person name="Bidwell S."/>
            <person name="Rosen B."/>
            <person name="Chan A."/>
            <person name="Zhou S."/>
            <person name="Gentzbittel L."/>
            <person name="Childs K.L."/>
            <person name="Yandell M."/>
            <person name="Gundlach H."/>
            <person name="Mayer K.F."/>
            <person name="Schwartz D.C."/>
            <person name="Town C.D."/>
        </authorList>
    </citation>
    <scope>GENOME REANNOTATION</scope>
    <source>
        <strain evidence="3">A17</strain>
        <strain evidence="5 6">cv. Jemalong A17</strain>
    </source>
</reference>
<dbReference type="OrthoDB" id="1914296at2759"/>
<accession>A0A072V0Z1</accession>
<dbReference type="InterPro" id="IPR000270">
    <property type="entry name" value="PB1_dom"/>
</dbReference>
<dbReference type="PANTHER" id="PTHR31066:SF99">
    <property type="entry name" value="PB1 DOMAIN PROTEIN"/>
    <property type="match status" value="1"/>
</dbReference>
<reference evidence="3 6" key="1">
    <citation type="journal article" date="2011" name="Nature">
        <title>The Medicago genome provides insight into the evolution of rhizobial symbioses.</title>
        <authorList>
            <person name="Young N.D."/>
            <person name="Debelle F."/>
            <person name="Oldroyd G.E."/>
            <person name="Geurts R."/>
            <person name="Cannon S.B."/>
            <person name="Udvardi M.K."/>
            <person name="Benedito V.A."/>
            <person name="Mayer K.F."/>
            <person name="Gouzy J."/>
            <person name="Schoof H."/>
            <person name="Van de Peer Y."/>
            <person name="Proost S."/>
            <person name="Cook D.R."/>
            <person name="Meyers B.C."/>
            <person name="Spannagl M."/>
            <person name="Cheung F."/>
            <person name="De Mita S."/>
            <person name="Krishnakumar V."/>
            <person name="Gundlach H."/>
            <person name="Zhou S."/>
            <person name="Mudge J."/>
            <person name="Bharti A.K."/>
            <person name="Murray J.D."/>
            <person name="Naoumkina M.A."/>
            <person name="Rosen B."/>
            <person name="Silverstein K.A."/>
            <person name="Tang H."/>
            <person name="Rombauts S."/>
            <person name="Zhao P.X."/>
            <person name="Zhou P."/>
            <person name="Barbe V."/>
            <person name="Bardou P."/>
            <person name="Bechner M."/>
            <person name="Bellec A."/>
            <person name="Berger A."/>
            <person name="Berges H."/>
            <person name="Bidwell S."/>
            <person name="Bisseling T."/>
            <person name="Choisne N."/>
            <person name="Couloux A."/>
            <person name="Denny R."/>
            <person name="Deshpande S."/>
            <person name="Dai X."/>
            <person name="Doyle J.J."/>
            <person name="Dudez A.M."/>
            <person name="Farmer A.D."/>
            <person name="Fouteau S."/>
            <person name="Franken C."/>
            <person name="Gibelin C."/>
            <person name="Gish J."/>
            <person name="Goldstein S."/>
            <person name="Gonzalez A.J."/>
            <person name="Green P.J."/>
            <person name="Hallab A."/>
            <person name="Hartog M."/>
            <person name="Hua A."/>
            <person name="Humphray S.J."/>
            <person name="Jeong D.H."/>
            <person name="Jing Y."/>
            <person name="Jocker A."/>
            <person name="Kenton S.M."/>
            <person name="Kim D.J."/>
            <person name="Klee K."/>
            <person name="Lai H."/>
            <person name="Lang C."/>
            <person name="Lin S."/>
            <person name="Macmil S.L."/>
            <person name="Magdelenat G."/>
            <person name="Matthews L."/>
            <person name="McCorrison J."/>
            <person name="Monaghan E.L."/>
            <person name="Mun J.H."/>
            <person name="Najar F.Z."/>
            <person name="Nicholson C."/>
            <person name="Noirot C."/>
            <person name="O'Bleness M."/>
            <person name="Paule C.R."/>
            <person name="Poulain J."/>
            <person name="Prion F."/>
            <person name="Qin B."/>
            <person name="Qu C."/>
            <person name="Retzel E.F."/>
            <person name="Riddle C."/>
            <person name="Sallet E."/>
            <person name="Samain S."/>
            <person name="Samson N."/>
            <person name="Sanders I."/>
            <person name="Saurat O."/>
            <person name="Scarpelli C."/>
            <person name="Schiex T."/>
            <person name="Segurens B."/>
            <person name="Severin A.J."/>
            <person name="Sherrier D.J."/>
            <person name="Shi R."/>
            <person name="Sims S."/>
            <person name="Singer S.R."/>
            <person name="Sinharoy S."/>
            <person name="Sterck L."/>
            <person name="Viollet A."/>
            <person name="Wang B.B."/>
            <person name="Wang K."/>
            <person name="Wang M."/>
            <person name="Wang X."/>
            <person name="Warfsmann J."/>
            <person name="Weissenbach J."/>
            <person name="White D.D."/>
            <person name="White J.D."/>
            <person name="Wiley G.B."/>
            <person name="Wincker P."/>
            <person name="Xing Y."/>
            <person name="Yang L."/>
            <person name="Yao Z."/>
            <person name="Ying F."/>
            <person name="Zhai J."/>
            <person name="Zhou L."/>
            <person name="Zuber A."/>
            <person name="Denarie J."/>
            <person name="Dixon R.A."/>
            <person name="May G.D."/>
            <person name="Schwartz D.C."/>
            <person name="Rogers J."/>
            <person name="Quetier F."/>
            <person name="Town C.D."/>
            <person name="Roe B.A."/>
        </authorList>
    </citation>
    <scope>NUCLEOTIDE SEQUENCE [LARGE SCALE GENOMIC DNA]</scope>
    <source>
        <strain evidence="3">A17</strain>
        <strain evidence="5 6">cv. Jemalong A17</strain>
    </source>
</reference>
<proteinExistence type="predicted"/>
<dbReference type="CDD" id="cd06410">
    <property type="entry name" value="PB1_UP2"/>
    <property type="match status" value="1"/>
</dbReference>
<evidence type="ECO:0000313" key="3">
    <source>
        <dbReference type="EMBL" id="KEH31785.1"/>
    </source>
</evidence>
<dbReference type="InterPro" id="IPR053198">
    <property type="entry name" value="Gynoecium_Dev_Regulator"/>
</dbReference>
<feature type="compositionally biased region" description="Low complexity" evidence="1">
    <location>
        <begin position="123"/>
        <end position="134"/>
    </location>
</feature>
<reference evidence="5" key="3">
    <citation type="submission" date="2015-04" db="UniProtKB">
        <authorList>
            <consortium name="EnsemblPlants"/>
        </authorList>
    </citation>
    <scope>IDENTIFICATION</scope>
    <source>
        <strain evidence="5">cv. Jemalong A17</strain>
    </source>
</reference>
<evidence type="ECO:0000313" key="6">
    <source>
        <dbReference type="Proteomes" id="UP000002051"/>
    </source>
</evidence>
<dbReference type="Gramene" id="rna26164">
    <property type="protein sequence ID" value="RHN63465.1"/>
    <property type="gene ID" value="gene26164"/>
</dbReference>
<evidence type="ECO:0000256" key="1">
    <source>
        <dbReference type="SAM" id="MobiDB-lite"/>
    </source>
</evidence>
<reference evidence="7" key="4">
    <citation type="journal article" date="2018" name="Nat. Plants">
        <title>Whole-genome landscape of Medicago truncatula symbiotic genes.</title>
        <authorList>
            <person name="Pecrix Y."/>
            <person name="Staton S.E."/>
            <person name="Sallet E."/>
            <person name="Lelandais-Briere C."/>
            <person name="Moreau S."/>
            <person name="Carrere S."/>
            <person name="Blein T."/>
            <person name="Jardinaud M.F."/>
            <person name="Latrasse D."/>
            <person name="Zouine M."/>
            <person name="Zahm M."/>
            <person name="Kreplak J."/>
            <person name="Mayjonade B."/>
            <person name="Satge C."/>
            <person name="Perez M."/>
            <person name="Cauet S."/>
            <person name="Marande W."/>
            <person name="Chantry-Darmon C."/>
            <person name="Lopez-Roques C."/>
            <person name="Bouchez O."/>
            <person name="Berard A."/>
            <person name="Debelle F."/>
            <person name="Munos S."/>
            <person name="Bendahmane A."/>
            <person name="Berges H."/>
            <person name="Niebel A."/>
            <person name="Buitink J."/>
            <person name="Frugier F."/>
            <person name="Benhamed M."/>
            <person name="Crespi M."/>
            <person name="Gouzy J."/>
            <person name="Gamas P."/>
        </authorList>
    </citation>
    <scope>NUCLEOTIDE SEQUENCE [LARGE SCALE GENOMIC DNA]</scope>
    <source>
        <strain evidence="7">cv. Jemalong A17</strain>
    </source>
</reference>
<gene>
    <name evidence="5" type="primary">25493721</name>
    <name evidence="3" type="ordered locus">MTR_4g105020</name>
    <name evidence="4" type="ORF">MtrunA17_Chr4g0058551</name>
</gene>
<feature type="region of interest" description="Disordered" evidence="1">
    <location>
        <begin position="115"/>
        <end position="134"/>
    </location>
</feature>
<protein>
    <submittedName>
        <fullName evidence="3">PB1 domain protein</fullName>
    </submittedName>
    <submittedName>
        <fullName evidence="4">Putative PB1 domain-containing protein</fullName>
    </submittedName>
</protein>
<dbReference type="EMBL" id="PSQE01000004">
    <property type="protein sequence ID" value="RHN63465.1"/>
    <property type="molecule type" value="Genomic_DNA"/>
</dbReference>
<dbReference type="EnsemblPlants" id="KEH31785">
    <property type="protein sequence ID" value="KEH31785"/>
    <property type="gene ID" value="MTR_4g105020"/>
</dbReference>
<dbReference type="SMART" id="SM00666">
    <property type="entry name" value="PB1"/>
    <property type="match status" value="1"/>
</dbReference>
<dbReference type="AlphaFoldDB" id="A0A072V0Z1"/>
<dbReference type="HOGENOM" id="CLU_098113_0_0_1"/>
<dbReference type="Gene3D" id="3.10.20.90">
    <property type="entry name" value="Phosphatidylinositol 3-kinase Catalytic Subunit, Chain A, domain 1"/>
    <property type="match status" value="1"/>
</dbReference>
<reference evidence="4" key="5">
    <citation type="journal article" date="2018" name="Nat. Plants">
        <title>Whole-genome landscape of Medicago truncatula symbiotic genes.</title>
        <authorList>
            <person name="Pecrix Y."/>
            <person name="Gamas P."/>
            <person name="Carrere S."/>
        </authorList>
    </citation>
    <scope>NUCLEOTIDE SEQUENCE</scope>
    <source>
        <tissue evidence="4">Leaves</tissue>
    </source>
</reference>
<name>A0A072V0Z1_MEDTR</name>
<organism evidence="3 6">
    <name type="scientific">Medicago truncatula</name>
    <name type="common">Barrel medic</name>
    <name type="synonym">Medicago tribuloides</name>
    <dbReference type="NCBI Taxonomy" id="3880"/>
    <lineage>
        <taxon>Eukaryota</taxon>
        <taxon>Viridiplantae</taxon>
        <taxon>Streptophyta</taxon>
        <taxon>Embryophyta</taxon>
        <taxon>Tracheophyta</taxon>
        <taxon>Spermatophyta</taxon>
        <taxon>Magnoliopsida</taxon>
        <taxon>eudicotyledons</taxon>
        <taxon>Gunneridae</taxon>
        <taxon>Pentapetalae</taxon>
        <taxon>rosids</taxon>
        <taxon>fabids</taxon>
        <taxon>Fabales</taxon>
        <taxon>Fabaceae</taxon>
        <taxon>Papilionoideae</taxon>
        <taxon>50 kb inversion clade</taxon>
        <taxon>NPAAA clade</taxon>
        <taxon>Hologalegina</taxon>
        <taxon>IRL clade</taxon>
        <taxon>Trifolieae</taxon>
        <taxon>Medicago</taxon>
    </lineage>
</organism>
<dbReference type="Proteomes" id="UP000265566">
    <property type="component" value="Chromosome 4"/>
</dbReference>
<evidence type="ECO:0000313" key="4">
    <source>
        <dbReference type="EMBL" id="RHN63465.1"/>
    </source>
</evidence>
<evidence type="ECO:0000313" key="5">
    <source>
        <dbReference type="EnsemblPlants" id="KEH31785"/>
    </source>
</evidence>
<evidence type="ECO:0000259" key="2">
    <source>
        <dbReference type="SMART" id="SM00666"/>
    </source>
</evidence>
<dbReference type="KEGG" id="mtr:25493721"/>
<dbReference type="SUPFAM" id="SSF54277">
    <property type="entry name" value="CAD &amp; PB1 domains"/>
    <property type="match status" value="1"/>
</dbReference>
<dbReference type="Pfam" id="PF00564">
    <property type="entry name" value="PB1"/>
    <property type="match status" value="1"/>
</dbReference>
<sequence length="178" mass="19715">MESYPKNTIKFLFSYGGKILPRLTDGKLRYTGGHTRVLALPPPISFSELMVKLVELCGSSVTLKCPLPNGDLETLISITSDEDLKNIIEEYDRASSSLIHPLKIRAILSPPKSFKKLSPPPSSSSSSTHSLPGSPHAFVESPSYVAVNRLNRLKGSCYTRQLDGSPRFLYRFANNYCH</sequence>
<dbReference type="Proteomes" id="UP000002051">
    <property type="component" value="Chromosome 4"/>
</dbReference>